<protein>
    <submittedName>
        <fullName evidence="1">Polyprotein-like protein</fullName>
    </submittedName>
</protein>
<evidence type="ECO:0000313" key="2">
    <source>
        <dbReference type="Proteomes" id="UP000325315"/>
    </source>
</evidence>
<organism evidence="1 2">
    <name type="scientific">Gossypium australe</name>
    <dbReference type="NCBI Taxonomy" id="47621"/>
    <lineage>
        <taxon>Eukaryota</taxon>
        <taxon>Viridiplantae</taxon>
        <taxon>Streptophyta</taxon>
        <taxon>Embryophyta</taxon>
        <taxon>Tracheophyta</taxon>
        <taxon>Spermatophyta</taxon>
        <taxon>Magnoliopsida</taxon>
        <taxon>eudicotyledons</taxon>
        <taxon>Gunneridae</taxon>
        <taxon>Pentapetalae</taxon>
        <taxon>rosids</taxon>
        <taxon>malvids</taxon>
        <taxon>Malvales</taxon>
        <taxon>Malvaceae</taxon>
        <taxon>Malvoideae</taxon>
        <taxon>Gossypium</taxon>
    </lineage>
</organism>
<keyword evidence="2" id="KW-1185">Reference proteome</keyword>
<gene>
    <name evidence="1" type="ORF">EPI10_023584</name>
</gene>
<dbReference type="EMBL" id="SMMG02000005">
    <property type="protein sequence ID" value="KAA3473182.1"/>
    <property type="molecule type" value="Genomic_DNA"/>
</dbReference>
<proteinExistence type="predicted"/>
<comment type="caution">
    <text evidence="1">The sequence shown here is derived from an EMBL/GenBank/DDBJ whole genome shotgun (WGS) entry which is preliminary data.</text>
</comment>
<dbReference type="Proteomes" id="UP000325315">
    <property type="component" value="Unassembled WGS sequence"/>
</dbReference>
<sequence>MEPTPLLNMLTEKKLNGNNYKEWKRNLIICPPTTQVEARKCWEEYDEIAPCYMLASSCKTAKVFLDKLDYMFGGQVGLVQQSAITSLMNTQKNPNS</sequence>
<reference evidence="2" key="1">
    <citation type="journal article" date="2019" name="Plant Biotechnol. J.">
        <title>Genome sequencing of the Australian wild diploid species Gossypium australe highlights disease resistance and delayed gland morphogenesis.</title>
        <authorList>
            <person name="Cai Y."/>
            <person name="Cai X."/>
            <person name="Wang Q."/>
            <person name="Wang P."/>
            <person name="Zhang Y."/>
            <person name="Cai C."/>
            <person name="Xu Y."/>
            <person name="Wang K."/>
            <person name="Zhou Z."/>
            <person name="Wang C."/>
            <person name="Geng S."/>
            <person name="Li B."/>
            <person name="Dong Q."/>
            <person name="Hou Y."/>
            <person name="Wang H."/>
            <person name="Ai P."/>
            <person name="Liu Z."/>
            <person name="Yi F."/>
            <person name="Sun M."/>
            <person name="An G."/>
            <person name="Cheng J."/>
            <person name="Zhang Y."/>
            <person name="Shi Q."/>
            <person name="Xie Y."/>
            <person name="Shi X."/>
            <person name="Chang Y."/>
            <person name="Huang F."/>
            <person name="Chen Y."/>
            <person name="Hong S."/>
            <person name="Mi L."/>
            <person name="Sun Q."/>
            <person name="Zhang L."/>
            <person name="Zhou B."/>
            <person name="Peng R."/>
            <person name="Zhang X."/>
            <person name="Liu F."/>
        </authorList>
    </citation>
    <scope>NUCLEOTIDE SEQUENCE [LARGE SCALE GENOMIC DNA]</scope>
    <source>
        <strain evidence="2">cv. PA1801</strain>
    </source>
</reference>
<evidence type="ECO:0000313" key="1">
    <source>
        <dbReference type="EMBL" id="KAA3473182.1"/>
    </source>
</evidence>
<accession>A0A5B6VW70</accession>
<name>A0A5B6VW70_9ROSI</name>
<dbReference type="AlphaFoldDB" id="A0A5B6VW70"/>
<dbReference type="OrthoDB" id="994444at2759"/>